<dbReference type="AlphaFoldDB" id="A0A3A4JY21"/>
<keyword evidence="2" id="KW-1185">Reference proteome</keyword>
<reference evidence="1 2" key="1">
    <citation type="submission" date="2018-09" db="EMBL/GenBank/DDBJ databases">
        <title>YIM PH21274 draft genome.</title>
        <authorList>
            <person name="Miao C."/>
        </authorList>
    </citation>
    <scope>NUCLEOTIDE SEQUENCE [LARGE SCALE GENOMIC DNA]</scope>
    <source>
        <strain evidence="1 2">YIM PH 21724</strain>
    </source>
</reference>
<proteinExistence type="predicted"/>
<comment type="caution">
    <text evidence="1">The sequence shown here is derived from an EMBL/GenBank/DDBJ whole genome shotgun (WGS) entry which is preliminary data.</text>
</comment>
<gene>
    <name evidence="1" type="ORF">D5S18_34250</name>
</gene>
<organism evidence="1 2">
    <name type="scientific">Nocardia panacis</name>
    <dbReference type="NCBI Taxonomy" id="2340916"/>
    <lineage>
        <taxon>Bacteria</taxon>
        <taxon>Bacillati</taxon>
        <taxon>Actinomycetota</taxon>
        <taxon>Actinomycetes</taxon>
        <taxon>Mycobacteriales</taxon>
        <taxon>Nocardiaceae</taxon>
        <taxon>Nocardia</taxon>
    </lineage>
</organism>
<dbReference type="EMBL" id="QZFU01000056">
    <property type="protein sequence ID" value="RJO67965.1"/>
    <property type="molecule type" value="Genomic_DNA"/>
</dbReference>
<evidence type="ECO:0000313" key="2">
    <source>
        <dbReference type="Proteomes" id="UP000266677"/>
    </source>
</evidence>
<protein>
    <submittedName>
        <fullName evidence="1">Uncharacterized protein</fullName>
    </submittedName>
</protein>
<name>A0A3A4JY21_9NOCA</name>
<evidence type="ECO:0000313" key="1">
    <source>
        <dbReference type="EMBL" id="RJO67965.1"/>
    </source>
</evidence>
<dbReference type="Proteomes" id="UP000266677">
    <property type="component" value="Unassembled WGS sequence"/>
</dbReference>
<sequence>MLIIQDSMRWLICSSPRDQEIPAAGRWGGMGLSGVADPEVDAVDVVVGAEDWGGGDEASVVAAGDVLLGGWGAAAEVGEGVGEVDSFVAFESADAGPIAGVAVFGDDRDGLVEGCEGFDQVPGHRGASSVRVGSPTGAG</sequence>
<accession>A0A3A4JY21</accession>